<dbReference type="Gene3D" id="2.120.10.30">
    <property type="entry name" value="TolB, C-terminal domain"/>
    <property type="match status" value="3"/>
</dbReference>
<dbReference type="SUPFAM" id="SSF69304">
    <property type="entry name" value="Tricorn protease N-terminal domain"/>
    <property type="match status" value="1"/>
</dbReference>
<keyword evidence="2" id="KW-1133">Transmembrane helix</keyword>
<dbReference type="EMBL" id="CP000300">
    <property type="protein sequence ID" value="ABE51385.1"/>
    <property type="molecule type" value="Genomic_DNA"/>
</dbReference>
<evidence type="ECO:0000256" key="1">
    <source>
        <dbReference type="ARBA" id="ARBA00009820"/>
    </source>
</evidence>
<evidence type="ECO:0000256" key="2">
    <source>
        <dbReference type="SAM" id="Phobius"/>
    </source>
</evidence>
<dbReference type="InterPro" id="IPR011659">
    <property type="entry name" value="WD40"/>
</dbReference>
<reference evidence="4" key="1">
    <citation type="journal article" date="2009" name="ISME J.">
        <title>The genome sequence of the psychrophilic archaeon, Methanococcoides burtonii: the role of genome evolution in cold adaptation.</title>
        <authorList>
            <person name="Allen M.A."/>
            <person name="Lauro F.M."/>
            <person name="Williams T.J."/>
            <person name="Burg D."/>
            <person name="Siddiqui K.S."/>
            <person name="De Francisci D."/>
            <person name="Chong K.W."/>
            <person name="Pilak O."/>
            <person name="Chew H.H."/>
            <person name="De Maere M.Z."/>
            <person name="Ting L."/>
            <person name="Katrib M."/>
            <person name="Ng C."/>
            <person name="Sowers K.R."/>
            <person name="Galperin M.Y."/>
            <person name="Anderson I.J."/>
            <person name="Ivanova N."/>
            <person name="Dalin E."/>
            <person name="Martinez M."/>
            <person name="Lapidus A."/>
            <person name="Hauser L."/>
            <person name="Land M."/>
            <person name="Thomas T."/>
            <person name="Cavicchioli R."/>
        </authorList>
    </citation>
    <scope>NUCLEOTIDE SEQUENCE [LARGE SCALE GENOMIC DNA]</scope>
    <source>
        <strain evidence="4">DSM 6242 / NBRC 107633 / OCM 468 / ACE-M</strain>
    </source>
</reference>
<comment type="similarity">
    <text evidence="1">Belongs to the TolB family.</text>
</comment>
<protein>
    <submittedName>
        <fullName evidence="3">Protein with TolB-like beta propeller domains</fullName>
    </submittedName>
</protein>
<proteinExistence type="inferred from homology"/>
<dbReference type="HOGENOM" id="CLU_775261_0_0_2"/>
<dbReference type="AlphaFoldDB" id="Q12YU1"/>
<keyword evidence="4" id="KW-1185">Reference proteome</keyword>
<accession>Q12YU1</accession>
<dbReference type="Proteomes" id="UP000001979">
    <property type="component" value="Chromosome"/>
</dbReference>
<keyword evidence="2" id="KW-0472">Membrane</keyword>
<dbReference type="InterPro" id="IPR011042">
    <property type="entry name" value="6-blade_b-propeller_TolB-like"/>
</dbReference>
<sequence length="354" mass="39366">MINSTYIKRNLIIRSAVILLVTLVSLPLAGAVTVTDHYQLTEGINQVAPAWSPDSDRIVYSSEQTIWTMNSDGTNKNEIYDSIVWDGEPVFNTDGDRLYFASEHVNPYSAKFISIHVVDIDGLNRTQITKNADMRAPAVSPDGTQLAYLSKLSGNYEIWVMDIDGSNQTQITDSDIDEGVPAWSPDGKHIIYSLEGNIWKVNIGPKVPSILKENYYTSYNPVFNPEGTKVAYVLETNGVKDIWIMNADGKGTKQLTFSDQDEIDPAWSPDGKSIAYSSNKAGEFNIWKMELSMTEATIPHDPEYKDEDDLVENNFIIEKLEDLARSSPLGVFIGAFILGSALVIMITKSFMKGL</sequence>
<dbReference type="RefSeq" id="WP_011498547.1">
    <property type="nucleotide sequence ID" value="NC_007955.1"/>
</dbReference>
<name>Q12YU1_METBU</name>
<keyword evidence="2" id="KW-0812">Transmembrane</keyword>
<feature type="transmembrane region" description="Helical" evidence="2">
    <location>
        <begin position="329"/>
        <end position="347"/>
    </location>
</feature>
<dbReference type="PANTHER" id="PTHR36842">
    <property type="entry name" value="PROTEIN TOLB HOMOLOG"/>
    <property type="match status" value="1"/>
</dbReference>
<dbReference type="STRING" id="259564.Mbur_0392"/>
<organism evidence="3 4">
    <name type="scientific">Methanococcoides burtonii (strain DSM 6242 / NBRC 107633 / OCM 468 / ACE-M)</name>
    <dbReference type="NCBI Taxonomy" id="259564"/>
    <lineage>
        <taxon>Archaea</taxon>
        <taxon>Methanobacteriati</taxon>
        <taxon>Methanobacteriota</taxon>
        <taxon>Stenosarchaea group</taxon>
        <taxon>Methanomicrobia</taxon>
        <taxon>Methanosarcinales</taxon>
        <taxon>Methanosarcinaceae</taxon>
        <taxon>Methanococcoides</taxon>
    </lineage>
</organism>
<dbReference type="PANTHER" id="PTHR36842:SF1">
    <property type="entry name" value="PROTEIN TOLB"/>
    <property type="match status" value="1"/>
</dbReference>
<evidence type="ECO:0000313" key="3">
    <source>
        <dbReference type="EMBL" id="ABE51385.1"/>
    </source>
</evidence>
<dbReference type="OrthoDB" id="25019at2157"/>
<evidence type="ECO:0000313" key="4">
    <source>
        <dbReference type="Proteomes" id="UP000001979"/>
    </source>
</evidence>
<dbReference type="Pfam" id="PF07676">
    <property type="entry name" value="PD40"/>
    <property type="match status" value="4"/>
</dbReference>
<dbReference type="GeneID" id="3998048"/>
<gene>
    <name evidence="3" type="ordered locus">Mbur_0392</name>
</gene>
<dbReference type="KEGG" id="mbu:Mbur_0392"/>